<sequence>MLFLHYPNAIRRVIYTTNAVESVNSQFRRVTKNKRVFPNDLAVFKTNYVKKQIQS</sequence>
<evidence type="ECO:0000256" key="4">
    <source>
        <dbReference type="ARBA" id="ARBA00023125"/>
    </source>
</evidence>
<dbReference type="PANTHER" id="PTHR33217:SF8">
    <property type="entry name" value="MUTATOR FAMILY TRANSPOSASE"/>
    <property type="match status" value="1"/>
</dbReference>
<evidence type="ECO:0000256" key="5">
    <source>
        <dbReference type="ARBA" id="ARBA00023172"/>
    </source>
</evidence>
<proteinExistence type="inferred from homology"/>
<dbReference type="KEGG" id="cher:DK880_00362"/>
<evidence type="ECO:0000256" key="2">
    <source>
        <dbReference type="ARBA" id="ARBA00010961"/>
    </source>
</evidence>
<protein>
    <recommendedName>
        <fullName evidence="6">Mutator family transposase</fullName>
    </recommendedName>
</protein>
<dbReference type="GO" id="GO:0003677">
    <property type="term" value="F:DNA binding"/>
    <property type="evidence" value="ECO:0007669"/>
    <property type="project" value="UniProtKB-UniRule"/>
</dbReference>
<evidence type="ECO:0000256" key="3">
    <source>
        <dbReference type="ARBA" id="ARBA00022578"/>
    </source>
</evidence>
<keyword evidence="8" id="KW-1185">Reference proteome</keyword>
<evidence type="ECO:0000313" key="7">
    <source>
        <dbReference type="EMBL" id="AWN81690.1"/>
    </source>
</evidence>
<comment type="function">
    <text evidence="1 6">Required for the transposition of the insertion element.</text>
</comment>
<dbReference type="Proteomes" id="UP000245872">
    <property type="component" value="Chromosome"/>
</dbReference>
<keyword evidence="5 6" id="KW-0233">DNA recombination</keyword>
<comment type="similarity">
    <text evidence="2 6">Belongs to the transposase mutator family.</text>
</comment>
<name>A0A2Z3LI13_9BACT</name>
<dbReference type="Pfam" id="PF00872">
    <property type="entry name" value="Transposase_mut"/>
    <property type="match status" value="1"/>
</dbReference>
<organism evidence="7 8">
    <name type="scientific">Candidatus Cardinium hertigii</name>
    <dbReference type="NCBI Taxonomy" id="247481"/>
    <lineage>
        <taxon>Bacteria</taxon>
        <taxon>Pseudomonadati</taxon>
        <taxon>Bacteroidota</taxon>
        <taxon>Cytophagia</taxon>
        <taxon>Cytophagales</taxon>
        <taxon>Amoebophilaceae</taxon>
        <taxon>Candidatus Cardinium</taxon>
    </lineage>
</organism>
<dbReference type="EMBL" id="CP029619">
    <property type="protein sequence ID" value="AWN81690.1"/>
    <property type="molecule type" value="Genomic_DNA"/>
</dbReference>
<dbReference type="GO" id="GO:0006313">
    <property type="term" value="P:DNA transposition"/>
    <property type="evidence" value="ECO:0007669"/>
    <property type="project" value="UniProtKB-UniRule"/>
</dbReference>
<evidence type="ECO:0000313" key="8">
    <source>
        <dbReference type="Proteomes" id="UP000245872"/>
    </source>
</evidence>
<keyword evidence="4 6" id="KW-0238">DNA-binding</keyword>
<dbReference type="PANTHER" id="PTHR33217">
    <property type="entry name" value="TRANSPOSASE FOR INSERTION SEQUENCE ELEMENT IS1081"/>
    <property type="match status" value="1"/>
</dbReference>
<accession>A0A2Z3LI13</accession>
<dbReference type="AlphaFoldDB" id="A0A2Z3LI13"/>
<keyword evidence="3 6" id="KW-0815">Transposition</keyword>
<evidence type="ECO:0000256" key="1">
    <source>
        <dbReference type="ARBA" id="ARBA00002190"/>
    </source>
</evidence>
<evidence type="ECO:0000256" key="6">
    <source>
        <dbReference type="RuleBase" id="RU365089"/>
    </source>
</evidence>
<reference evidence="7 8" key="1">
    <citation type="submission" date="2018-05" db="EMBL/GenBank/DDBJ databases">
        <title>Candidatus Cardinium hertigii Genome Assembly.</title>
        <authorList>
            <person name="Showmaker K.C."/>
            <person name="Walden K.O."/>
            <person name="Fields C.J."/>
            <person name="Lambert K.N."/>
            <person name="Hudson M.E."/>
        </authorList>
    </citation>
    <scope>NUCLEOTIDE SEQUENCE [LARGE SCALE GENOMIC DNA]</scope>
    <source>
        <strain evidence="8">cHgTN10</strain>
    </source>
</reference>
<keyword evidence="6" id="KW-0814">Transposable element</keyword>
<dbReference type="GO" id="GO:0004803">
    <property type="term" value="F:transposase activity"/>
    <property type="evidence" value="ECO:0007669"/>
    <property type="project" value="UniProtKB-UniRule"/>
</dbReference>
<gene>
    <name evidence="7" type="ORF">DK880_00362</name>
</gene>
<dbReference type="InterPro" id="IPR001207">
    <property type="entry name" value="Transposase_mutator"/>
</dbReference>